<evidence type="ECO:0000313" key="2">
    <source>
        <dbReference type="Proteomes" id="UP000253790"/>
    </source>
</evidence>
<sequence>MYVYTHVRVDGLTPRPTRRPTTPAEVVSKLRAVYDAFEVEVTERAEGHGFHDGVPGVGLRGAEGELATALPEMM</sequence>
<dbReference type="KEGG" id="orn:DV701_17660"/>
<organism evidence="1 2">
    <name type="scientific">Ornithinimicrobium avium</name>
    <dbReference type="NCBI Taxonomy" id="2283195"/>
    <lineage>
        <taxon>Bacteria</taxon>
        <taxon>Bacillati</taxon>
        <taxon>Actinomycetota</taxon>
        <taxon>Actinomycetes</taxon>
        <taxon>Micrococcales</taxon>
        <taxon>Ornithinimicrobiaceae</taxon>
        <taxon>Ornithinimicrobium</taxon>
    </lineage>
</organism>
<gene>
    <name evidence="1" type="ORF">DV701_17660</name>
</gene>
<dbReference type="EMBL" id="CP031229">
    <property type="protein sequence ID" value="AXH97690.1"/>
    <property type="molecule type" value="Genomic_DNA"/>
</dbReference>
<reference evidence="1 2" key="1">
    <citation type="submission" date="2018-07" db="EMBL/GenBank/DDBJ databases">
        <title>Complete genome sequencing of Ornithinimicrobium sp. AMA3305.</title>
        <authorList>
            <person name="Bae J.-W."/>
        </authorList>
    </citation>
    <scope>NUCLEOTIDE SEQUENCE [LARGE SCALE GENOMIC DNA]</scope>
    <source>
        <strain evidence="1 2">AMA3305</strain>
    </source>
</reference>
<dbReference type="Proteomes" id="UP000253790">
    <property type="component" value="Chromosome"/>
</dbReference>
<proteinExistence type="predicted"/>
<protein>
    <submittedName>
        <fullName evidence="1">Uncharacterized protein</fullName>
    </submittedName>
</protein>
<evidence type="ECO:0000313" key="1">
    <source>
        <dbReference type="EMBL" id="AXH97690.1"/>
    </source>
</evidence>
<accession>A0A345NRN2</accession>
<dbReference type="AlphaFoldDB" id="A0A345NRN2"/>
<name>A0A345NRN2_9MICO</name>
<keyword evidence="2" id="KW-1185">Reference proteome</keyword>